<protein>
    <recommendedName>
        <fullName evidence="6">Phosphoribosylformylglycinamidine synthase subunit PurS</fullName>
        <shortName evidence="6">FGAM synthase</shortName>
        <ecNumber evidence="6">6.3.5.3</ecNumber>
    </recommendedName>
    <alternativeName>
        <fullName evidence="6">Formylglycinamide ribonucleotide amidotransferase subunit III</fullName>
        <shortName evidence="6">FGAR amidotransferase III</shortName>
        <shortName evidence="6">FGAR-AT III</shortName>
    </alternativeName>
    <alternativeName>
        <fullName evidence="6">Phosphoribosylformylglycinamidine synthase subunit III</fullName>
    </alternativeName>
</protein>
<dbReference type="GO" id="GO:0005737">
    <property type="term" value="C:cytoplasm"/>
    <property type="evidence" value="ECO:0007669"/>
    <property type="project" value="UniProtKB-SubCell"/>
</dbReference>
<dbReference type="GO" id="GO:0004642">
    <property type="term" value="F:phosphoribosylformylglycinamidine synthase activity"/>
    <property type="evidence" value="ECO:0007669"/>
    <property type="project" value="UniProtKB-UniRule"/>
</dbReference>
<dbReference type="Proteomes" id="UP000198535">
    <property type="component" value="Unassembled WGS sequence"/>
</dbReference>
<keyword evidence="3 6" id="KW-0547">Nucleotide-binding</keyword>
<comment type="pathway">
    <text evidence="6">Purine metabolism; IMP biosynthesis via de novo pathway; 5-amino-1-(5-phospho-D-ribosyl)imidazole from N(2)-formyl-N(1)-(5-phospho-D-ribosyl)glycinamide: step 1/2.</text>
</comment>
<dbReference type="InterPro" id="IPR036604">
    <property type="entry name" value="PurS-like_sf"/>
</dbReference>
<dbReference type="EC" id="6.3.5.3" evidence="6"/>
<reference evidence="8" key="1">
    <citation type="submission" date="2016-10" db="EMBL/GenBank/DDBJ databases">
        <authorList>
            <person name="Varghese N."/>
            <person name="Submissions S."/>
        </authorList>
    </citation>
    <scope>NUCLEOTIDE SEQUENCE [LARGE SCALE GENOMIC DNA]</scope>
    <source>
        <strain evidence="8">Mob M</strain>
    </source>
</reference>
<comment type="similarity">
    <text evidence="6">Belongs to the PurS family.</text>
</comment>
<dbReference type="NCBIfam" id="NF004630">
    <property type="entry name" value="PRK05974.1"/>
    <property type="match status" value="1"/>
</dbReference>
<evidence type="ECO:0000256" key="6">
    <source>
        <dbReference type="HAMAP-Rule" id="MF_01926"/>
    </source>
</evidence>
<evidence type="ECO:0000256" key="5">
    <source>
        <dbReference type="ARBA" id="ARBA00022840"/>
    </source>
</evidence>
<keyword evidence="1 6" id="KW-0963">Cytoplasm</keyword>
<dbReference type="Pfam" id="PF02700">
    <property type="entry name" value="PurS"/>
    <property type="match status" value="1"/>
</dbReference>
<organism evidence="7 8">
    <name type="scientific">Methanolobus profundi</name>
    <dbReference type="NCBI Taxonomy" id="487685"/>
    <lineage>
        <taxon>Archaea</taxon>
        <taxon>Methanobacteriati</taxon>
        <taxon>Methanobacteriota</taxon>
        <taxon>Stenosarchaea group</taxon>
        <taxon>Methanomicrobia</taxon>
        <taxon>Methanosarcinales</taxon>
        <taxon>Methanosarcinaceae</taxon>
        <taxon>Methanolobus</taxon>
    </lineage>
</organism>
<accession>A0A1I4PZ17</accession>
<evidence type="ECO:0000313" key="8">
    <source>
        <dbReference type="Proteomes" id="UP000198535"/>
    </source>
</evidence>
<comment type="subcellular location">
    <subcellularLocation>
        <location evidence="6">Cytoplasm</location>
    </subcellularLocation>
</comment>
<dbReference type="AlphaFoldDB" id="A0A1I4PZ17"/>
<gene>
    <name evidence="6" type="primary">purS</name>
    <name evidence="7" type="ORF">SAMN04488696_0990</name>
</gene>
<dbReference type="EMBL" id="FOUJ01000001">
    <property type="protein sequence ID" value="SFM32856.1"/>
    <property type="molecule type" value="Genomic_DNA"/>
</dbReference>
<dbReference type="PANTHER" id="PTHR34696">
    <property type="entry name" value="PHOSPHORIBOSYLFORMYLGLYCINAMIDINE SYNTHASE SUBUNIT PURS"/>
    <property type="match status" value="1"/>
</dbReference>
<comment type="catalytic activity">
    <reaction evidence="6">
        <text>N(2)-formyl-N(1)-(5-phospho-beta-D-ribosyl)glycinamide + L-glutamine + ATP + H2O = 2-formamido-N(1)-(5-O-phospho-beta-D-ribosyl)acetamidine + L-glutamate + ADP + phosphate + H(+)</text>
        <dbReference type="Rhea" id="RHEA:17129"/>
        <dbReference type="ChEBI" id="CHEBI:15377"/>
        <dbReference type="ChEBI" id="CHEBI:15378"/>
        <dbReference type="ChEBI" id="CHEBI:29985"/>
        <dbReference type="ChEBI" id="CHEBI:30616"/>
        <dbReference type="ChEBI" id="CHEBI:43474"/>
        <dbReference type="ChEBI" id="CHEBI:58359"/>
        <dbReference type="ChEBI" id="CHEBI:147286"/>
        <dbReference type="ChEBI" id="CHEBI:147287"/>
        <dbReference type="ChEBI" id="CHEBI:456216"/>
        <dbReference type="EC" id="6.3.5.3"/>
    </reaction>
</comment>
<sequence>MQYQADVTIELKTGMLDPEGTTIERALEHLGYETNSVKTAKKYTIDLQAENIHAARETVEEMCQKLIANPIIHNYSISLRELQ</sequence>
<dbReference type="Gene3D" id="3.30.1280.10">
    <property type="entry name" value="Phosphoribosylformylglycinamidine synthase subunit PurS"/>
    <property type="match status" value="1"/>
</dbReference>
<dbReference type="HAMAP" id="MF_01926">
    <property type="entry name" value="PurS"/>
    <property type="match status" value="1"/>
</dbReference>
<evidence type="ECO:0000256" key="1">
    <source>
        <dbReference type="ARBA" id="ARBA00022490"/>
    </source>
</evidence>
<dbReference type="PANTHER" id="PTHR34696:SF1">
    <property type="entry name" value="PHOSPHORIBOSYLFORMYLGLYCINAMIDINE SYNTHASE SUBUNIT PURS"/>
    <property type="match status" value="1"/>
</dbReference>
<proteinExistence type="inferred from homology"/>
<dbReference type="OrthoDB" id="56303at2157"/>
<dbReference type="SUPFAM" id="SSF82697">
    <property type="entry name" value="PurS-like"/>
    <property type="match status" value="1"/>
</dbReference>
<name>A0A1I4PZ17_9EURY</name>
<comment type="function">
    <text evidence="6">Part of the phosphoribosylformylglycinamidine synthase complex involved in the purines biosynthetic pathway. Catalyzes the ATP-dependent conversion of formylglycinamide ribonucleotide (FGAR) and glutamine to yield formylglycinamidine ribonucleotide (FGAM) and glutamate. The FGAM synthase complex is composed of three subunits. PurQ produces an ammonia molecule by converting glutamine to glutamate. PurL transfers the ammonia molecule to FGAR to form FGAM in an ATP-dependent manner. PurS interacts with PurQ and PurL and is thought to assist in the transfer of the ammonia molecule from PurQ to PurL.</text>
</comment>
<keyword evidence="8" id="KW-1185">Reference proteome</keyword>
<dbReference type="GO" id="GO:0006189">
    <property type="term" value="P:'de novo' IMP biosynthetic process"/>
    <property type="evidence" value="ECO:0007669"/>
    <property type="project" value="UniProtKB-UniRule"/>
</dbReference>
<dbReference type="GO" id="GO:0005524">
    <property type="term" value="F:ATP binding"/>
    <property type="evidence" value="ECO:0007669"/>
    <property type="project" value="UniProtKB-UniRule"/>
</dbReference>
<dbReference type="InterPro" id="IPR003850">
    <property type="entry name" value="PurS"/>
</dbReference>
<evidence type="ECO:0000256" key="4">
    <source>
        <dbReference type="ARBA" id="ARBA00022755"/>
    </source>
</evidence>
<keyword evidence="5 6" id="KW-0067">ATP-binding</keyword>
<dbReference type="RefSeq" id="WP_091933850.1">
    <property type="nucleotide sequence ID" value="NZ_FOUJ01000001.1"/>
</dbReference>
<evidence type="ECO:0000256" key="2">
    <source>
        <dbReference type="ARBA" id="ARBA00022598"/>
    </source>
</evidence>
<evidence type="ECO:0000313" key="7">
    <source>
        <dbReference type="EMBL" id="SFM32856.1"/>
    </source>
</evidence>
<keyword evidence="2 6" id="KW-0436">Ligase</keyword>
<dbReference type="STRING" id="487685.SAMN04488696_0990"/>
<dbReference type="NCBIfam" id="TIGR00302">
    <property type="entry name" value="phosphoribosylformylglycinamidine synthase subunit PurS"/>
    <property type="match status" value="1"/>
</dbReference>
<comment type="subunit">
    <text evidence="6">Part of the FGAM synthase complex composed of 1 PurL, 1 PurQ and 2 PurS subunits.</text>
</comment>
<keyword evidence="4 6" id="KW-0658">Purine biosynthesis</keyword>
<dbReference type="UniPathway" id="UPA00074">
    <property type="reaction ID" value="UER00128"/>
</dbReference>
<evidence type="ECO:0000256" key="3">
    <source>
        <dbReference type="ARBA" id="ARBA00022741"/>
    </source>
</evidence>